<accession>A0AAV7SXY7</accession>
<protein>
    <submittedName>
        <fullName evidence="2">Uncharacterized protein</fullName>
    </submittedName>
</protein>
<evidence type="ECO:0000313" key="3">
    <source>
        <dbReference type="Proteomes" id="UP001066276"/>
    </source>
</evidence>
<dbReference type="EMBL" id="JANPWB010000007">
    <property type="protein sequence ID" value="KAJ1169038.1"/>
    <property type="molecule type" value="Genomic_DNA"/>
</dbReference>
<dbReference type="AlphaFoldDB" id="A0AAV7SXY7"/>
<evidence type="ECO:0000313" key="2">
    <source>
        <dbReference type="EMBL" id="KAJ1169038.1"/>
    </source>
</evidence>
<comment type="caution">
    <text evidence="2">The sequence shown here is derived from an EMBL/GenBank/DDBJ whole genome shotgun (WGS) entry which is preliminary data.</text>
</comment>
<feature type="region of interest" description="Disordered" evidence="1">
    <location>
        <begin position="52"/>
        <end position="95"/>
    </location>
</feature>
<proteinExistence type="predicted"/>
<evidence type="ECO:0000256" key="1">
    <source>
        <dbReference type="SAM" id="MobiDB-lite"/>
    </source>
</evidence>
<sequence length="95" mass="9707">MSADEEVQAALRLLTEAGRLDILKEGVVGPSRPLWRASSGVAVAVLACSPPRTSDGRQAVSGGGAEGGAKEVLGAWPQENAGGPRRPVEPAPLPR</sequence>
<keyword evidence="3" id="KW-1185">Reference proteome</keyword>
<gene>
    <name evidence="2" type="ORF">NDU88_000945</name>
</gene>
<organism evidence="2 3">
    <name type="scientific">Pleurodeles waltl</name>
    <name type="common">Iberian ribbed newt</name>
    <dbReference type="NCBI Taxonomy" id="8319"/>
    <lineage>
        <taxon>Eukaryota</taxon>
        <taxon>Metazoa</taxon>
        <taxon>Chordata</taxon>
        <taxon>Craniata</taxon>
        <taxon>Vertebrata</taxon>
        <taxon>Euteleostomi</taxon>
        <taxon>Amphibia</taxon>
        <taxon>Batrachia</taxon>
        <taxon>Caudata</taxon>
        <taxon>Salamandroidea</taxon>
        <taxon>Salamandridae</taxon>
        <taxon>Pleurodelinae</taxon>
        <taxon>Pleurodeles</taxon>
    </lineage>
</organism>
<name>A0AAV7SXY7_PLEWA</name>
<reference evidence="2" key="1">
    <citation type="journal article" date="2022" name="bioRxiv">
        <title>Sequencing and chromosome-scale assembly of the giantPleurodeles waltlgenome.</title>
        <authorList>
            <person name="Brown T."/>
            <person name="Elewa A."/>
            <person name="Iarovenko S."/>
            <person name="Subramanian E."/>
            <person name="Araus A.J."/>
            <person name="Petzold A."/>
            <person name="Susuki M."/>
            <person name="Suzuki K.-i.T."/>
            <person name="Hayashi T."/>
            <person name="Toyoda A."/>
            <person name="Oliveira C."/>
            <person name="Osipova E."/>
            <person name="Leigh N.D."/>
            <person name="Simon A."/>
            <person name="Yun M.H."/>
        </authorList>
    </citation>
    <scope>NUCLEOTIDE SEQUENCE</scope>
    <source>
        <strain evidence="2">20211129_DDA</strain>
        <tissue evidence="2">Liver</tissue>
    </source>
</reference>
<dbReference type="Proteomes" id="UP001066276">
    <property type="component" value="Chromosome 4_1"/>
</dbReference>